<keyword evidence="3" id="KW-0808">Transferase</keyword>
<comment type="caution">
    <text evidence="3">The sequence shown here is derived from an EMBL/GenBank/DDBJ whole genome shotgun (WGS) entry which is preliminary data.</text>
</comment>
<accession>A0A268EV64</accession>
<evidence type="ECO:0000313" key="2">
    <source>
        <dbReference type="EMBL" id="MUG66888.1"/>
    </source>
</evidence>
<dbReference type="AlphaFoldDB" id="A0A268EV64"/>
<dbReference type="GO" id="GO:0016747">
    <property type="term" value="F:acyltransferase activity, transferring groups other than amino-acyl groups"/>
    <property type="evidence" value="ECO:0007669"/>
    <property type="project" value="InterPro"/>
</dbReference>
<dbReference type="Gene3D" id="3.40.630.30">
    <property type="match status" value="1"/>
</dbReference>
<dbReference type="EMBL" id="WOAA01000009">
    <property type="protein sequence ID" value="MUG66888.1"/>
    <property type="molecule type" value="Genomic_DNA"/>
</dbReference>
<feature type="domain" description="N-acetyltransferase" evidence="1">
    <location>
        <begin position="3"/>
        <end position="163"/>
    </location>
</feature>
<dbReference type="PROSITE" id="PS51186">
    <property type="entry name" value="GNAT"/>
    <property type="match status" value="1"/>
</dbReference>
<evidence type="ECO:0000313" key="3">
    <source>
        <dbReference type="EMBL" id="PAD77007.1"/>
    </source>
</evidence>
<evidence type="ECO:0000259" key="1">
    <source>
        <dbReference type="PROSITE" id="PS51186"/>
    </source>
</evidence>
<organism evidence="3 4">
    <name type="scientific">Paenibacillus campinasensis</name>
    <dbReference type="NCBI Taxonomy" id="66347"/>
    <lineage>
        <taxon>Bacteria</taxon>
        <taxon>Bacillati</taxon>
        <taxon>Bacillota</taxon>
        <taxon>Bacilli</taxon>
        <taxon>Bacillales</taxon>
        <taxon>Paenibacillaceae</taxon>
        <taxon>Paenibacillus</taxon>
    </lineage>
</organism>
<keyword evidence="5" id="KW-1185">Reference proteome</keyword>
<name>A0A268EV64_9BACL</name>
<dbReference type="RefSeq" id="WP_095265197.1">
    <property type="nucleotide sequence ID" value="NZ_NPBY01000032.1"/>
</dbReference>
<reference evidence="3 4" key="1">
    <citation type="submission" date="2017-07" db="EMBL/GenBank/DDBJ databases">
        <title>Isolation and whole genome analysis of endospore-forming bacteria from heroin.</title>
        <authorList>
            <person name="Kalinowski J."/>
            <person name="Ahrens B."/>
            <person name="Al-Dilaimi A."/>
            <person name="Winkler A."/>
            <person name="Wibberg D."/>
            <person name="Schleenbecker U."/>
            <person name="Ruckert C."/>
            <person name="Wolfel R."/>
            <person name="Grass G."/>
        </authorList>
    </citation>
    <scope>NUCLEOTIDE SEQUENCE [LARGE SCALE GENOMIC DNA]</scope>
    <source>
        <strain evidence="3 4">7537-G1</strain>
    </source>
</reference>
<dbReference type="Pfam" id="PF00583">
    <property type="entry name" value="Acetyltransf_1"/>
    <property type="match status" value="1"/>
</dbReference>
<sequence>MRLDMKTLTEWSEAWWDKLGPIYQEAFTHGAKPERVLRSMLERGIACLHAGMVGDEAIAMAVSGFRGKLGNRRLILDYMAVRDTWRGKGFGTRFFMHIRDWAVREHQVKAMIIEAEAMDTETNRNRLAFWHHCGFIETPYVHQYIWVPEPYRALALPLSPDFRITDDGRSLFHDITSFHQQSFRNPS</sequence>
<evidence type="ECO:0000313" key="4">
    <source>
        <dbReference type="Proteomes" id="UP000215596"/>
    </source>
</evidence>
<dbReference type="InterPro" id="IPR000182">
    <property type="entry name" value="GNAT_dom"/>
</dbReference>
<reference evidence="2 5" key="2">
    <citation type="submission" date="2019-11" db="EMBL/GenBank/DDBJ databases">
        <title>Draft genome sequences of five Paenibacillus species of dairy origin.</title>
        <authorList>
            <person name="Olajide A.M."/>
            <person name="Chen S."/>
            <person name="Lapointe G."/>
        </authorList>
    </citation>
    <scope>NUCLEOTIDE SEQUENCE [LARGE SCALE GENOMIC DNA]</scope>
    <source>
        <strain evidence="2 5">3CS1</strain>
    </source>
</reference>
<protein>
    <submittedName>
        <fullName evidence="3">GNAT family N-acetyltransferase</fullName>
    </submittedName>
</protein>
<dbReference type="Proteomes" id="UP000215596">
    <property type="component" value="Unassembled WGS sequence"/>
</dbReference>
<proteinExistence type="predicted"/>
<dbReference type="Proteomes" id="UP000435177">
    <property type="component" value="Unassembled WGS sequence"/>
</dbReference>
<dbReference type="EMBL" id="NPBY01000032">
    <property type="protein sequence ID" value="PAD77007.1"/>
    <property type="molecule type" value="Genomic_DNA"/>
</dbReference>
<dbReference type="OrthoDB" id="2830399at2"/>
<dbReference type="CDD" id="cd04301">
    <property type="entry name" value="NAT_SF"/>
    <property type="match status" value="1"/>
</dbReference>
<evidence type="ECO:0000313" key="5">
    <source>
        <dbReference type="Proteomes" id="UP000435177"/>
    </source>
</evidence>
<dbReference type="InterPro" id="IPR016181">
    <property type="entry name" value="Acyl_CoA_acyltransferase"/>
</dbReference>
<gene>
    <name evidence="3" type="ORF">CHH67_10835</name>
    <name evidence="2" type="ORF">GNP94_12825</name>
</gene>
<dbReference type="SUPFAM" id="SSF55729">
    <property type="entry name" value="Acyl-CoA N-acyltransferases (Nat)"/>
    <property type="match status" value="1"/>
</dbReference>